<dbReference type="GO" id="GO:0046872">
    <property type="term" value="F:metal ion binding"/>
    <property type="evidence" value="ECO:0007669"/>
    <property type="project" value="UniProtKB-KW"/>
</dbReference>
<dbReference type="PANTHER" id="PTHR35848:SF6">
    <property type="entry name" value="CUPIN TYPE-2 DOMAIN-CONTAINING PROTEIN"/>
    <property type="match status" value="1"/>
</dbReference>
<feature type="domain" description="Cupin type-2" evidence="2">
    <location>
        <begin position="35"/>
        <end position="100"/>
    </location>
</feature>
<evidence type="ECO:0000313" key="3">
    <source>
        <dbReference type="EMBL" id="PIR44292.1"/>
    </source>
</evidence>
<dbReference type="PANTHER" id="PTHR35848">
    <property type="entry name" value="OXALATE-BINDING PROTEIN"/>
    <property type="match status" value="1"/>
</dbReference>
<dbReference type="AlphaFoldDB" id="A0A2H0RCL6"/>
<reference evidence="3 4" key="1">
    <citation type="submission" date="2017-09" db="EMBL/GenBank/DDBJ databases">
        <title>Depth-based differentiation of microbial function through sediment-hosted aquifers and enrichment of novel symbionts in the deep terrestrial subsurface.</title>
        <authorList>
            <person name="Probst A.J."/>
            <person name="Ladd B."/>
            <person name="Jarett J.K."/>
            <person name="Geller-Mcgrath D.E."/>
            <person name="Sieber C.M."/>
            <person name="Emerson J.B."/>
            <person name="Anantharaman K."/>
            <person name="Thomas B.C."/>
            <person name="Malmstrom R."/>
            <person name="Stieglmeier M."/>
            <person name="Klingl A."/>
            <person name="Woyke T."/>
            <person name="Ryan C.M."/>
            <person name="Banfield J.F."/>
        </authorList>
    </citation>
    <scope>NUCLEOTIDE SEQUENCE [LARGE SCALE GENOMIC DNA]</scope>
    <source>
        <strain evidence="3">CG10_big_fil_rev_8_21_14_0_10_31_9</strain>
    </source>
</reference>
<dbReference type="Gene3D" id="2.60.120.10">
    <property type="entry name" value="Jelly Rolls"/>
    <property type="match status" value="1"/>
</dbReference>
<name>A0A2H0RCL6_9BACT</name>
<proteinExistence type="predicted"/>
<dbReference type="Proteomes" id="UP000231602">
    <property type="component" value="Unassembled WGS sequence"/>
</dbReference>
<evidence type="ECO:0000259" key="2">
    <source>
        <dbReference type="Pfam" id="PF07883"/>
    </source>
</evidence>
<dbReference type="InterPro" id="IPR013096">
    <property type="entry name" value="Cupin_2"/>
</dbReference>
<accession>A0A2H0RCL6</accession>
<evidence type="ECO:0000256" key="1">
    <source>
        <dbReference type="ARBA" id="ARBA00022723"/>
    </source>
</evidence>
<protein>
    <submittedName>
        <fullName evidence="3">Cupin</fullName>
    </submittedName>
</protein>
<sequence>MNLEEYKQRATLIRDNEIYKVYDLPELKDLSISLTELHPLKSTTGHSHDNADEIYIFIDGEGIIEIGNQTSTVKGGDIILVPRGDFHKVHNKKETSMHFWSLFEKYEGRGK</sequence>
<comment type="caution">
    <text evidence="3">The sequence shown here is derived from an EMBL/GenBank/DDBJ whole genome shotgun (WGS) entry which is preliminary data.</text>
</comment>
<gene>
    <name evidence="3" type="ORF">COV23_00645</name>
</gene>
<dbReference type="InterPro" id="IPR051610">
    <property type="entry name" value="GPI/OXD"/>
</dbReference>
<dbReference type="InterPro" id="IPR011051">
    <property type="entry name" value="RmlC_Cupin_sf"/>
</dbReference>
<evidence type="ECO:0000313" key="4">
    <source>
        <dbReference type="Proteomes" id="UP000231602"/>
    </source>
</evidence>
<dbReference type="SUPFAM" id="SSF51182">
    <property type="entry name" value="RmlC-like cupins"/>
    <property type="match status" value="1"/>
</dbReference>
<dbReference type="Pfam" id="PF07883">
    <property type="entry name" value="Cupin_2"/>
    <property type="match status" value="1"/>
</dbReference>
<keyword evidence="1" id="KW-0479">Metal-binding</keyword>
<dbReference type="InterPro" id="IPR014710">
    <property type="entry name" value="RmlC-like_jellyroll"/>
</dbReference>
<dbReference type="EMBL" id="PCXV01000011">
    <property type="protein sequence ID" value="PIR44292.1"/>
    <property type="molecule type" value="Genomic_DNA"/>
</dbReference>
<organism evidence="3 4">
    <name type="scientific">Candidatus Wolfebacteria bacterium CG10_big_fil_rev_8_21_14_0_10_31_9</name>
    <dbReference type="NCBI Taxonomy" id="1975070"/>
    <lineage>
        <taxon>Bacteria</taxon>
        <taxon>Candidatus Wolfeibacteriota</taxon>
    </lineage>
</organism>